<dbReference type="Proteomes" id="UP001642487">
    <property type="component" value="Chromosome 2"/>
</dbReference>
<comment type="similarity">
    <text evidence="3">Belongs to the PSMG2 family.</text>
</comment>
<evidence type="ECO:0000256" key="1">
    <source>
        <dbReference type="ARBA" id="ARBA00019186"/>
    </source>
</evidence>
<evidence type="ECO:0000313" key="6">
    <source>
        <dbReference type="Proteomes" id="UP001642487"/>
    </source>
</evidence>
<proteinExistence type="inferred from homology"/>
<protein>
    <recommendedName>
        <fullName evidence="1">Proteasome assembly chaperone 2</fullName>
    </recommendedName>
</protein>
<evidence type="ECO:0000256" key="3">
    <source>
        <dbReference type="ARBA" id="ARBA00025745"/>
    </source>
</evidence>
<dbReference type="InterPro" id="IPR038389">
    <property type="entry name" value="PSMG2_sf"/>
</dbReference>
<evidence type="ECO:0000256" key="2">
    <source>
        <dbReference type="ARBA" id="ARBA00023186"/>
    </source>
</evidence>
<gene>
    <name evidence="5" type="ORF">CITCOLO1_LOCUS7673</name>
</gene>
<feature type="compositionally biased region" description="Low complexity" evidence="4">
    <location>
        <begin position="9"/>
        <end position="20"/>
    </location>
</feature>
<organism evidence="5 6">
    <name type="scientific">Citrullus colocynthis</name>
    <name type="common">colocynth</name>
    <dbReference type="NCBI Taxonomy" id="252529"/>
    <lineage>
        <taxon>Eukaryota</taxon>
        <taxon>Viridiplantae</taxon>
        <taxon>Streptophyta</taxon>
        <taxon>Embryophyta</taxon>
        <taxon>Tracheophyta</taxon>
        <taxon>Spermatophyta</taxon>
        <taxon>Magnoliopsida</taxon>
        <taxon>eudicotyledons</taxon>
        <taxon>Gunneridae</taxon>
        <taxon>Pentapetalae</taxon>
        <taxon>rosids</taxon>
        <taxon>fabids</taxon>
        <taxon>Cucurbitales</taxon>
        <taxon>Cucurbitaceae</taxon>
        <taxon>Benincaseae</taxon>
        <taxon>Citrullus</taxon>
    </lineage>
</organism>
<dbReference type="Gene3D" id="3.40.50.10900">
    <property type="entry name" value="PAC-like subunit"/>
    <property type="match status" value="2"/>
</dbReference>
<sequence>MAQSPPPLSSSSTSRKPPRRSTTVKFLNFGCSTSPDFVDFSPTMEFFLEEGKQIHDECSTLVLPALSIGNVGQLAVDLLVSSMRAARIGYLDDPFILPCIGNNAYEPLPIGELALPLEVYESTSNALTLVQQRSPVIKGKMVEYAKNLADFIATCGKKHVVLLSSLDFGRWQQIDTSSGSQIHYLSSTNHDGSDDNCEQMGWRRLQEYDPEQSRWKYLSTLTEAKTTQEDGLPFDDELEEGDYLPSLPFASLFTFLKAKGVKVTCLLCYCSEGDNIPDAFNLAEATSKLLGLSTGGEGIKWVVPFSWKSVYGPPPDLSIF</sequence>
<keyword evidence="6" id="KW-1185">Reference proteome</keyword>
<name>A0ABP0Y5Y7_9ROSI</name>
<feature type="region of interest" description="Disordered" evidence="4">
    <location>
        <begin position="1"/>
        <end position="20"/>
    </location>
</feature>
<reference evidence="5 6" key="1">
    <citation type="submission" date="2024-03" db="EMBL/GenBank/DDBJ databases">
        <authorList>
            <person name="Gkanogiannis A."/>
            <person name="Becerra Lopez-Lavalle L."/>
        </authorList>
    </citation>
    <scope>NUCLEOTIDE SEQUENCE [LARGE SCALE GENOMIC DNA]</scope>
</reference>
<dbReference type="PANTHER" id="PTHR12970:SF1">
    <property type="entry name" value="PROTEASOME ASSEMBLY CHAPERONE 2"/>
    <property type="match status" value="1"/>
</dbReference>
<keyword evidence="2" id="KW-0143">Chaperone</keyword>
<accession>A0ABP0Y5Y7</accession>
<evidence type="ECO:0000256" key="4">
    <source>
        <dbReference type="SAM" id="MobiDB-lite"/>
    </source>
</evidence>
<dbReference type="Pfam" id="PF09754">
    <property type="entry name" value="PAC2"/>
    <property type="match status" value="1"/>
</dbReference>
<evidence type="ECO:0000313" key="5">
    <source>
        <dbReference type="EMBL" id="CAK9315839.1"/>
    </source>
</evidence>
<dbReference type="InterPro" id="IPR019151">
    <property type="entry name" value="Proteasome_assmbl_chaperone_2"/>
</dbReference>
<dbReference type="PANTHER" id="PTHR12970">
    <property type="entry name" value="PROTEASOME ASSEMBLY CHAPERONE 2"/>
    <property type="match status" value="1"/>
</dbReference>
<dbReference type="InterPro" id="IPR016562">
    <property type="entry name" value="Proteasome_assmbl_chp_2_euk"/>
</dbReference>
<dbReference type="EMBL" id="OZ021736">
    <property type="protein sequence ID" value="CAK9315839.1"/>
    <property type="molecule type" value="Genomic_DNA"/>
</dbReference>